<name>A0ABN2NQC6_9MICO</name>
<protein>
    <submittedName>
        <fullName evidence="2">Uncharacterized protein</fullName>
    </submittedName>
</protein>
<feature type="transmembrane region" description="Helical" evidence="1">
    <location>
        <begin position="40"/>
        <end position="63"/>
    </location>
</feature>
<organism evidence="2 3">
    <name type="scientific">Myceligenerans crystallogenes</name>
    <dbReference type="NCBI Taxonomy" id="316335"/>
    <lineage>
        <taxon>Bacteria</taxon>
        <taxon>Bacillati</taxon>
        <taxon>Actinomycetota</taxon>
        <taxon>Actinomycetes</taxon>
        <taxon>Micrococcales</taxon>
        <taxon>Promicromonosporaceae</taxon>
        <taxon>Myceligenerans</taxon>
    </lineage>
</organism>
<reference evidence="2 3" key="1">
    <citation type="journal article" date="2019" name="Int. J. Syst. Evol. Microbiol.">
        <title>The Global Catalogue of Microorganisms (GCM) 10K type strain sequencing project: providing services to taxonomists for standard genome sequencing and annotation.</title>
        <authorList>
            <consortium name="The Broad Institute Genomics Platform"/>
            <consortium name="The Broad Institute Genome Sequencing Center for Infectious Disease"/>
            <person name="Wu L."/>
            <person name="Ma J."/>
        </authorList>
    </citation>
    <scope>NUCLEOTIDE SEQUENCE [LARGE SCALE GENOMIC DNA]</scope>
    <source>
        <strain evidence="2 3">JCM 14326</strain>
    </source>
</reference>
<gene>
    <name evidence="2" type="ORF">GCM10009751_37100</name>
</gene>
<dbReference type="EMBL" id="BAAANL010000009">
    <property type="protein sequence ID" value="GAA1874145.1"/>
    <property type="molecule type" value="Genomic_DNA"/>
</dbReference>
<keyword evidence="1" id="KW-1133">Transmembrane helix</keyword>
<proteinExistence type="predicted"/>
<accession>A0ABN2NQC6</accession>
<dbReference type="Proteomes" id="UP001501094">
    <property type="component" value="Unassembled WGS sequence"/>
</dbReference>
<keyword evidence="1" id="KW-0472">Membrane</keyword>
<keyword evidence="3" id="KW-1185">Reference proteome</keyword>
<evidence type="ECO:0000313" key="3">
    <source>
        <dbReference type="Proteomes" id="UP001501094"/>
    </source>
</evidence>
<evidence type="ECO:0000313" key="2">
    <source>
        <dbReference type="EMBL" id="GAA1874145.1"/>
    </source>
</evidence>
<keyword evidence="1" id="KW-0812">Transmembrane</keyword>
<evidence type="ECO:0000256" key="1">
    <source>
        <dbReference type="SAM" id="Phobius"/>
    </source>
</evidence>
<sequence length="75" mass="8235">MHHLWATLAVAISALPARLRRHYHDRTRHQDPDAGIETVEIVVITVFVLGLAAVVVLAITTFVNGELDRIVSPNG</sequence>
<dbReference type="RefSeq" id="WP_344105901.1">
    <property type="nucleotide sequence ID" value="NZ_BAAANL010000009.1"/>
</dbReference>
<comment type="caution">
    <text evidence="2">The sequence shown here is derived from an EMBL/GenBank/DDBJ whole genome shotgun (WGS) entry which is preliminary data.</text>
</comment>